<keyword evidence="3" id="KW-1185">Reference proteome</keyword>
<comment type="caution">
    <text evidence="2">The sequence shown here is derived from an EMBL/GenBank/DDBJ whole genome shotgun (WGS) entry which is preliminary data.</text>
</comment>
<organism evidence="2 3">
    <name type="scientific">Tianweitania populi</name>
    <dbReference type="NCBI Taxonomy" id="1607949"/>
    <lineage>
        <taxon>Bacteria</taxon>
        <taxon>Pseudomonadati</taxon>
        <taxon>Pseudomonadota</taxon>
        <taxon>Alphaproteobacteria</taxon>
        <taxon>Hyphomicrobiales</taxon>
        <taxon>Phyllobacteriaceae</taxon>
        <taxon>Tianweitania</taxon>
    </lineage>
</organism>
<dbReference type="RefSeq" id="WP_189502144.1">
    <property type="nucleotide sequence ID" value="NZ_BMZQ01000001.1"/>
</dbReference>
<evidence type="ECO:0000313" key="3">
    <source>
        <dbReference type="Proteomes" id="UP000630142"/>
    </source>
</evidence>
<accession>A0A8J3GIU8</accession>
<gene>
    <name evidence="2" type="ORF">GCM10016234_10040</name>
</gene>
<name>A0A8J3GIU8_9HYPH</name>
<dbReference type="EMBL" id="BMZQ01000001">
    <property type="protein sequence ID" value="GHD09358.1"/>
    <property type="molecule type" value="Genomic_DNA"/>
</dbReference>
<dbReference type="InterPro" id="IPR025870">
    <property type="entry name" value="Glyoxalase-like_dom"/>
</dbReference>
<dbReference type="Gene3D" id="3.10.180.10">
    <property type="entry name" value="2,3-Dihydroxybiphenyl 1,2-Dioxygenase, domain 1"/>
    <property type="match status" value="1"/>
</dbReference>
<protein>
    <recommendedName>
        <fullName evidence="1">Glyoxalase-like domain-containing protein</fullName>
    </recommendedName>
</protein>
<dbReference type="SUPFAM" id="SSF54593">
    <property type="entry name" value="Glyoxalase/Bleomycin resistance protein/Dihydroxybiphenyl dioxygenase"/>
    <property type="match status" value="1"/>
</dbReference>
<reference evidence="2" key="1">
    <citation type="journal article" date="2014" name="Int. J. Syst. Evol. Microbiol.">
        <title>Complete genome sequence of Corynebacterium casei LMG S-19264T (=DSM 44701T), isolated from a smear-ripened cheese.</title>
        <authorList>
            <consortium name="US DOE Joint Genome Institute (JGI-PGF)"/>
            <person name="Walter F."/>
            <person name="Albersmeier A."/>
            <person name="Kalinowski J."/>
            <person name="Ruckert C."/>
        </authorList>
    </citation>
    <scope>NUCLEOTIDE SEQUENCE</scope>
    <source>
        <strain evidence="2">KCTC 42249</strain>
    </source>
</reference>
<feature type="domain" description="Glyoxalase-like" evidence="1">
    <location>
        <begin position="8"/>
        <end position="199"/>
    </location>
</feature>
<proteinExistence type="predicted"/>
<dbReference type="InterPro" id="IPR029068">
    <property type="entry name" value="Glyas_Bleomycin-R_OHBP_Dase"/>
</dbReference>
<dbReference type="Pfam" id="PF13468">
    <property type="entry name" value="Glyoxalase_3"/>
    <property type="match status" value="1"/>
</dbReference>
<evidence type="ECO:0000259" key="1">
    <source>
        <dbReference type="Pfam" id="PF13468"/>
    </source>
</evidence>
<dbReference type="PANTHER" id="PTHR40265:SF1">
    <property type="entry name" value="GLYOXALASE-LIKE DOMAIN-CONTAINING PROTEIN"/>
    <property type="match status" value="1"/>
</dbReference>
<dbReference type="Proteomes" id="UP000630142">
    <property type="component" value="Unassembled WGS sequence"/>
</dbReference>
<evidence type="ECO:0000313" key="2">
    <source>
        <dbReference type="EMBL" id="GHD09358.1"/>
    </source>
</evidence>
<sequence length="297" mass="31427">MSAQLRPLDHLVLPVDDLSTAEARYQALGFQVAPRGQHPFGTANACVYLADGTFLEPLAVADQESAAEAVKAGNVFVGHDTIFRTRVAQDGLSALVLGTQDAAADDARFRANSVSRGEMLRFSRPFVGPDGTTGEASFLLAFAGDLRAPDALFFTCERVGVPAVDRTPLTRHANGVTALRRVILVAPEPHHFEMLLTTLMDHAEPVRSENGFELQAGTSLITVLTPASANALLGNASWDEADPTLQFAAIEFGVADLSATRAIFEAASIPVQLAGQSLRVDAAAGQGVPFLFTEAKS</sequence>
<dbReference type="PANTHER" id="PTHR40265">
    <property type="entry name" value="BLL2707 PROTEIN"/>
    <property type="match status" value="1"/>
</dbReference>
<dbReference type="AlphaFoldDB" id="A0A8J3GIU8"/>
<reference evidence="2" key="2">
    <citation type="submission" date="2020-09" db="EMBL/GenBank/DDBJ databases">
        <authorList>
            <person name="Sun Q."/>
            <person name="Kim S."/>
        </authorList>
    </citation>
    <scope>NUCLEOTIDE SEQUENCE</scope>
    <source>
        <strain evidence="2">KCTC 42249</strain>
    </source>
</reference>